<accession>A0A7R8YSI2</accession>
<feature type="chain" id="PRO_5031225672" evidence="2">
    <location>
        <begin position="17"/>
        <end position="219"/>
    </location>
</feature>
<keyword evidence="2" id="KW-0732">Signal</keyword>
<feature type="signal peptide" evidence="2">
    <location>
        <begin position="1"/>
        <end position="16"/>
    </location>
</feature>
<organism evidence="3 4">
    <name type="scientific">Hermetia illucens</name>
    <name type="common">Black soldier fly</name>
    <dbReference type="NCBI Taxonomy" id="343691"/>
    <lineage>
        <taxon>Eukaryota</taxon>
        <taxon>Metazoa</taxon>
        <taxon>Ecdysozoa</taxon>
        <taxon>Arthropoda</taxon>
        <taxon>Hexapoda</taxon>
        <taxon>Insecta</taxon>
        <taxon>Pterygota</taxon>
        <taxon>Neoptera</taxon>
        <taxon>Endopterygota</taxon>
        <taxon>Diptera</taxon>
        <taxon>Brachycera</taxon>
        <taxon>Stratiomyomorpha</taxon>
        <taxon>Stratiomyidae</taxon>
        <taxon>Hermetiinae</taxon>
        <taxon>Hermetia</taxon>
    </lineage>
</organism>
<name>A0A7R8YSI2_HERIL</name>
<evidence type="ECO:0000313" key="4">
    <source>
        <dbReference type="Proteomes" id="UP000594454"/>
    </source>
</evidence>
<dbReference type="Proteomes" id="UP000594454">
    <property type="component" value="Chromosome 3"/>
</dbReference>
<dbReference type="EMBL" id="LR899011">
    <property type="protein sequence ID" value="CAD7083841.1"/>
    <property type="molecule type" value="Genomic_DNA"/>
</dbReference>
<reference evidence="3 4" key="1">
    <citation type="submission" date="2020-11" db="EMBL/GenBank/DDBJ databases">
        <authorList>
            <person name="Wallbank WR R."/>
            <person name="Pardo Diaz C."/>
            <person name="Kozak K."/>
            <person name="Martin S."/>
            <person name="Jiggins C."/>
            <person name="Moest M."/>
            <person name="Warren A I."/>
            <person name="Generalovic N T."/>
            <person name="Byers J.R.P. K."/>
            <person name="Montejo-Kovacevich G."/>
            <person name="Yen C E."/>
        </authorList>
    </citation>
    <scope>NUCLEOTIDE SEQUENCE [LARGE SCALE GENOMIC DNA]</scope>
</reference>
<sequence>MKLAIVLLGFVALSSAAIVTDVLQDQVKSAKSQLSSLQGQVSDLKNKIETDAANVISAAEAKLGPMFTDLENEISKLIAKGEVIADCAIKNRDDLAEFKPIAFNNLPICVEGLAGDIGSILLGVESDIGALAGAIANLALIAGECAAQGEAGAAICAGTKAGPIVGNVLSIVGDAVAAIGIAIARAPAIVADVEYCATNVVATTVATLSKFGQAVKKCA</sequence>
<protein>
    <submittedName>
        <fullName evidence="3">Uncharacterized protein</fullName>
    </submittedName>
</protein>
<gene>
    <name evidence="3" type="ORF">HERILL_LOCUS6770</name>
</gene>
<evidence type="ECO:0000256" key="2">
    <source>
        <dbReference type="SAM" id="SignalP"/>
    </source>
</evidence>
<dbReference type="AlphaFoldDB" id="A0A7R8YSI2"/>
<evidence type="ECO:0000256" key="1">
    <source>
        <dbReference type="SAM" id="Coils"/>
    </source>
</evidence>
<proteinExistence type="predicted"/>
<feature type="coiled-coil region" evidence="1">
    <location>
        <begin position="20"/>
        <end position="47"/>
    </location>
</feature>
<dbReference type="InParanoid" id="A0A7R8YSI2"/>
<evidence type="ECO:0000313" key="3">
    <source>
        <dbReference type="EMBL" id="CAD7083841.1"/>
    </source>
</evidence>
<keyword evidence="1" id="KW-0175">Coiled coil</keyword>
<keyword evidence="4" id="KW-1185">Reference proteome</keyword>